<evidence type="ECO:0000313" key="2">
    <source>
        <dbReference type="Proteomes" id="UP000199165"/>
    </source>
</evidence>
<protein>
    <submittedName>
        <fullName evidence="1">Uncharacterized protein</fullName>
    </submittedName>
</protein>
<keyword evidence="2" id="KW-1185">Reference proteome</keyword>
<organism evidence="1 2">
    <name type="scientific">Actinopolyspora righensis</name>
    <dbReference type="NCBI Taxonomy" id="995060"/>
    <lineage>
        <taxon>Bacteria</taxon>
        <taxon>Bacillati</taxon>
        <taxon>Actinomycetota</taxon>
        <taxon>Actinomycetes</taxon>
        <taxon>Actinopolysporales</taxon>
        <taxon>Actinopolysporaceae</taxon>
        <taxon>Actinopolyspora</taxon>
        <taxon>Actinopolyspora alba group</taxon>
    </lineage>
</organism>
<dbReference type="Proteomes" id="UP000199165">
    <property type="component" value="Unassembled WGS sequence"/>
</dbReference>
<evidence type="ECO:0000313" key="1">
    <source>
        <dbReference type="EMBL" id="SFT62149.1"/>
    </source>
</evidence>
<gene>
    <name evidence="1" type="ORF">SAMN04487904_104371</name>
</gene>
<accession>A0A1I6ZHK3</accession>
<dbReference type="STRING" id="995060.SAMN04487904_104371"/>
<name>A0A1I6ZHK3_9ACTN</name>
<sequence length="143" mass="15683">MSGPLRCRWRRASLRSGGLAALLATRPAVLRWLLSTGRLWCLWWWRCLRWRRLSSAPLGWRWGLVLPRGLVVLPGLLPLLIRMGRSAGLPSALRLPVLGSRLPVAAAVFGPVVTLVTHEKSSSGTGVNTDAVRCVHVGGCHRP</sequence>
<dbReference type="AlphaFoldDB" id="A0A1I6ZHK3"/>
<proteinExistence type="predicted"/>
<reference evidence="2" key="1">
    <citation type="submission" date="2016-10" db="EMBL/GenBank/DDBJ databases">
        <authorList>
            <person name="Varghese N."/>
            <person name="Submissions S."/>
        </authorList>
    </citation>
    <scope>NUCLEOTIDE SEQUENCE [LARGE SCALE GENOMIC DNA]</scope>
    <source>
        <strain evidence="2">DSM 45501</strain>
    </source>
</reference>
<dbReference type="EMBL" id="FPAT01000004">
    <property type="protein sequence ID" value="SFT62149.1"/>
    <property type="molecule type" value="Genomic_DNA"/>
</dbReference>